<dbReference type="PRINTS" id="PR00410">
    <property type="entry name" value="PHEHYDRXLASE"/>
</dbReference>
<dbReference type="InterPro" id="IPR039261">
    <property type="entry name" value="FNR_nucleotide-bd"/>
</dbReference>
<dbReference type="Gene3D" id="2.40.30.10">
    <property type="entry name" value="Translation factors"/>
    <property type="match status" value="1"/>
</dbReference>
<dbReference type="InterPro" id="IPR050415">
    <property type="entry name" value="MRET"/>
</dbReference>
<organism evidence="5 6">
    <name type="scientific">Micromonospora maritima</name>
    <dbReference type="NCBI Taxonomy" id="986711"/>
    <lineage>
        <taxon>Bacteria</taxon>
        <taxon>Bacillati</taxon>
        <taxon>Actinomycetota</taxon>
        <taxon>Actinomycetes</taxon>
        <taxon>Micromonosporales</taxon>
        <taxon>Micromonosporaceae</taxon>
        <taxon>Micromonospora</taxon>
    </lineage>
</organism>
<dbReference type="InterPro" id="IPR017938">
    <property type="entry name" value="Riboflavin_synthase-like_b-brl"/>
</dbReference>
<dbReference type="InterPro" id="IPR008333">
    <property type="entry name" value="Cbr1-like_FAD-bd_dom"/>
</dbReference>
<proteinExistence type="predicted"/>
<comment type="cofactor">
    <cofactor evidence="1">
        <name>FAD</name>
        <dbReference type="ChEBI" id="CHEBI:57692"/>
    </cofactor>
</comment>
<dbReference type="InterPro" id="IPR017927">
    <property type="entry name" value="FAD-bd_FR_type"/>
</dbReference>
<evidence type="ECO:0000256" key="1">
    <source>
        <dbReference type="ARBA" id="ARBA00001974"/>
    </source>
</evidence>
<dbReference type="EMBL" id="JBITLE010000002">
    <property type="protein sequence ID" value="MFI7261957.1"/>
    <property type="molecule type" value="Genomic_DNA"/>
</dbReference>
<dbReference type="InterPro" id="IPR001433">
    <property type="entry name" value="OxRdtase_FAD/NAD-bd"/>
</dbReference>
<dbReference type="Pfam" id="PF00175">
    <property type="entry name" value="NAD_binding_1"/>
    <property type="match status" value="1"/>
</dbReference>
<gene>
    <name evidence="5" type="ORF">ACIBP4_06515</name>
</gene>
<name>A0ABW7ZI94_9ACTN</name>
<dbReference type="Proteomes" id="UP001612812">
    <property type="component" value="Unassembled WGS sequence"/>
</dbReference>
<evidence type="ECO:0000259" key="4">
    <source>
        <dbReference type="PROSITE" id="PS51384"/>
    </source>
</evidence>
<dbReference type="PANTHER" id="PTHR47354:SF5">
    <property type="entry name" value="PROTEIN RFBI"/>
    <property type="match status" value="1"/>
</dbReference>
<keyword evidence="2" id="KW-0001">2Fe-2S</keyword>
<dbReference type="PROSITE" id="PS51384">
    <property type="entry name" value="FAD_FR"/>
    <property type="match status" value="1"/>
</dbReference>
<evidence type="ECO:0000256" key="3">
    <source>
        <dbReference type="ARBA" id="ARBA00023014"/>
    </source>
</evidence>
<dbReference type="Pfam" id="PF00970">
    <property type="entry name" value="FAD_binding_6"/>
    <property type="match status" value="1"/>
</dbReference>
<keyword evidence="6" id="KW-1185">Reference proteome</keyword>
<evidence type="ECO:0000256" key="2">
    <source>
        <dbReference type="ARBA" id="ARBA00022714"/>
    </source>
</evidence>
<keyword evidence="2" id="KW-0408">Iron</keyword>
<keyword evidence="2" id="KW-0479">Metal-binding</keyword>
<keyword evidence="3" id="KW-0411">Iron-sulfur</keyword>
<accession>A0ABW7ZI94</accession>
<comment type="caution">
    <text evidence="5">The sequence shown here is derived from an EMBL/GenBank/DDBJ whole genome shotgun (WGS) entry which is preliminary data.</text>
</comment>
<dbReference type="PANTHER" id="PTHR47354">
    <property type="entry name" value="NADH OXIDOREDUCTASE HCR"/>
    <property type="match status" value="1"/>
</dbReference>
<evidence type="ECO:0000313" key="6">
    <source>
        <dbReference type="Proteomes" id="UP001612812"/>
    </source>
</evidence>
<protein>
    <submittedName>
        <fullName evidence="5">FAD-binding oxidoreductase</fullName>
    </submittedName>
</protein>
<dbReference type="SUPFAM" id="SSF52343">
    <property type="entry name" value="Ferredoxin reductase-like, C-terminal NADP-linked domain"/>
    <property type="match status" value="1"/>
</dbReference>
<sequence>MTDEAHRFWATVQDRCPGLLPERDAPLLHAGLLRLLEGGDDRAGRVALLRVLGSAYRGFGLRPWHAAAIGGALLPSPGLRWWRAWRLIERTAARVGDGPPWWPVEVIDHDRPADSIAVLTVRPWRRLPYRPGQAIPVHAPRRPGRWRWLSPATMPRPDGTLEFHVRALPAGSVSGCLVHEVRPGDLLHLGAPADTGLELTDDHDADLLLVAGGTGLAPLRALTEQIAAAPDRRRATLIVGARTFTELYDAIALDKLQQAHDWLTIVPAFSDDPDAAPAEHGTAIALATYHHRPGQHVHVCGPAAMLAAARRWLTIAGVLAEDVHLPVIGQR</sequence>
<dbReference type="SUPFAM" id="SSF63380">
    <property type="entry name" value="Riboflavin synthase domain-like"/>
    <property type="match status" value="1"/>
</dbReference>
<dbReference type="RefSeq" id="WP_396767918.1">
    <property type="nucleotide sequence ID" value="NZ_JBITLA010000001.1"/>
</dbReference>
<evidence type="ECO:0000313" key="5">
    <source>
        <dbReference type="EMBL" id="MFI7261957.1"/>
    </source>
</evidence>
<feature type="domain" description="FAD-binding FR-type" evidence="4">
    <location>
        <begin position="99"/>
        <end position="199"/>
    </location>
</feature>
<reference evidence="5 6" key="1">
    <citation type="submission" date="2024-10" db="EMBL/GenBank/DDBJ databases">
        <title>The Natural Products Discovery Center: Release of the First 8490 Sequenced Strains for Exploring Actinobacteria Biosynthetic Diversity.</title>
        <authorList>
            <person name="Kalkreuter E."/>
            <person name="Kautsar S.A."/>
            <person name="Yang D."/>
            <person name="Bader C.D."/>
            <person name="Teijaro C.N."/>
            <person name="Fluegel L."/>
            <person name="Davis C.M."/>
            <person name="Simpson J.R."/>
            <person name="Lauterbach L."/>
            <person name="Steele A.D."/>
            <person name="Gui C."/>
            <person name="Meng S."/>
            <person name="Li G."/>
            <person name="Viehrig K."/>
            <person name="Ye F."/>
            <person name="Su P."/>
            <person name="Kiefer A.F."/>
            <person name="Nichols A."/>
            <person name="Cepeda A.J."/>
            <person name="Yan W."/>
            <person name="Fan B."/>
            <person name="Jiang Y."/>
            <person name="Adhikari A."/>
            <person name="Zheng C.-J."/>
            <person name="Schuster L."/>
            <person name="Cowan T.M."/>
            <person name="Smanski M.J."/>
            <person name="Chevrette M.G."/>
            <person name="De Carvalho L.P.S."/>
            <person name="Shen B."/>
        </authorList>
    </citation>
    <scope>NUCLEOTIDE SEQUENCE [LARGE SCALE GENOMIC DNA]</scope>
    <source>
        <strain evidence="5 6">NPDC049845</strain>
    </source>
</reference>
<dbReference type="Gene3D" id="3.40.50.80">
    <property type="entry name" value="Nucleotide-binding domain of ferredoxin-NADP reductase (FNR) module"/>
    <property type="match status" value="1"/>
</dbReference>